<reference evidence="2 3" key="1">
    <citation type="journal article" date="2018" name="Sci. Rep.">
        <title>Characterisation of pathogen-specific regions and novel effector candidates in Fusarium oxysporum f. sp. cepae.</title>
        <authorList>
            <person name="Armitage A.D."/>
            <person name="Taylor A."/>
            <person name="Sobczyk M.K."/>
            <person name="Baxter L."/>
            <person name="Greenfield B.P."/>
            <person name="Bates H.J."/>
            <person name="Wilson F."/>
            <person name="Jackson A.C."/>
            <person name="Ott S."/>
            <person name="Harrison R.J."/>
            <person name="Clarkson J.P."/>
        </authorList>
    </citation>
    <scope>NUCLEOTIDE SEQUENCE [LARGE SCALE GENOMIC DNA]</scope>
    <source>
        <strain evidence="2 3">FoC_Fus2</strain>
    </source>
</reference>
<protein>
    <submittedName>
        <fullName evidence="2">Uncharacterized protein</fullName>
    </submittedName>
</protein>
<comment type="caution">
    <text evidence="2">The sequence shown here is derived from an EMBL/GenBank/DDBJ whole genome shotgun (WGS) entry which is preliminary data.</text>
</comment>
<feature type="signal peptide" evidence="1">
    <location>
        <begin position="1"/>
        <end position="23"/>
    </location>
</feature>
<proteinExistence type="predicted"/>
<keyword evidence="1" id="KW-0732">Signal</keyword>
<dbReference type="EMBL" id="MRCU01000004">
    <property type="protein sequence ID" value="RKK19723.1"/>
    <property type="molecule type" value="Genomic_DNA"/>
</dbReference>
<organism evidence="2 3">
    <name type="scientific">Fusarium oxysporum f. sp. cepae</name>
    <dbReference type="NCBI Taxonomy" id="396571"/>
    <lineage>
        <taxon>Eukaryota</taxon>
        <taxon>Fungi</taxon>
        <taxon>Dikarya</taxon>
        <taxon>Ascomycota</taxon>
        <taxon>Pezizomycotina</taxon>
        <taxon>Sordariomycetes</taxon>
        <taxon>Hypocreomycetidae</taxon>
        <taxon>Hypocreales</taxon>
        <taxon>Nectriaceae</taxon>
        <taxon>Fusarium</taxon>
        <taxon>Fusarium oxysporum species complex</taxon>
    </lineage>
</organism>
<sequence>MTFTGNSSTTGFPVCLQLSLVGLFASCKIMQTSTVGSSGDGFILIS</sequence>
<dbReference type="AlphaFoldDB" id="A0A3L6NMR7"/>
<dbReference type="Proteomes" id="UP000270866">
    <property type="component" value="Chromosome 7"/>
</dbReference>
<name>A0A3L6NMR7_FUSOX</name>
<evidence type="ECO:0000313" key="2">
    <source>
        <dbReference type="EMBL" id="RKK19723.1"/>
    </source>
</evidence>
<gene>
    <name evidence="2" type="ORF">BFJ65_g6437</name>
</gene>
<evidence type="ECO:0000313" key="3">
    <source>
        <dbReference type="Proteomes" id="UP000270866"/>
    </source>
</evidence>
<accession>A0A3L6NMR7</accession>
<evidence type="ECO:0000256" key="1">
    <source>
        <dbReference type="SAM" id="SignalP"/>
    </source>
</evidence>
<feature type="chain" id="PRO_5018081283" evidence="1">
    <location>
        <begin position="24"/>
        <end position="46"/>
    </location>
</feature>